<dbReference type="EMBL" id="JAPDNT010000001">
    <property type="protein sequence ID" value="MCW3473249.1"/>
    <property type="molecule type" value="Genomic_DNA"/>
</dbReference>
<evidence type="ECO:0000256" key="1">
    <source>
        <dbReference type="SAM" id="SignalP"/>
    </source>
</evidence>
<dbReference type="Proteomes" id="UP001165679">
    <property type="component" value="Unassembled WGS sequence"/>
</dbReference>
<sequence length="132" mass="14252">MDNGAGRDVMVLLRALRLALLLGVACTAGNAAAADRFFAYNLTTTTDFAGVYLAPAGTEHWGPNQALNDKDKSLDRSERLSLTGIARGKFDVKLVDSKGHICVKRDVDLTRDLIFEIRDADVASCRRGGPSQ</sequence>
<evidence type="ECO:0000313" key="3">
    <source>
        <dbReference type="Proteomes" id="UP001165679"/>
    </source>
</evidence>
<feature type="chain" id="PRO_5041448039" evidence="1">
    <location>
        <begin position="34"/>
        <end position="132"/>
    </location>
</feature>
<organism evidence="2 3">
    <name type="scientific">Limobrevibacterium gyesilva</name>
    <dbReference type="NCBI Taxonomy" id="2991712"/>
    <lineage>
        <taxon>Bacteria</taxon>
        <taxon>Pseudomonadati</taxon>
        <taxon>Pseudomonadota</taxon>
        <taxon>Alphaproteobacteria</taxon>
        <taxon>Acetobacterales</taxon>
        <taxon>Acetobacteraceae</taxon>
        <taxon>Limobrevibacterium</taxon>
    </lineage>
</organism>
<feature type="signal peptide" evidence="1">
    <location>
        <begin position="1"/>
        <end position="33"/>
    </location>
</feature>
<keyword evidence="3" id="KW-1185">Reference proteome</keyword>
<accession>A0AA41YHA9</accession>
<gene>
    <name evidence="2" type="ORF">OL599_01530</name>
</gene>
<reference evidence="2" key="2">
    <citation type="submission" date="2022-10" db="EMBL/GenBank/DDBJ databases">
        <authorList>
            <person name="Trinh H.N."/>
        </authorList>
    </citation>
    <scope>NUCLEOTIDE SEQUENCE</scope>
    <source>
        <strain evidence="2">RN2-1</strain>
    </source>
</reference>
<evidence type="ECO:0000313" key="2">
    <source>
        <dbReference type="EMBL" id="MCW3473249.1"/>
    </source>
</evidence>
<dbReference type="AlphaFoldDB" id="A0AA41YHA9"/>
<comment type="caution">
    <text evidence="2">The sequence shown here is derived from an EMBL/GenBank/DDBJ whole genome shotgun (WGS) entry which is preliminary data.</text>
</comment>
<reference evidence="2" key="1">
    <citation type="submission" date="2022-09" db="EMBL/GenBank/DDBJ databases">
        <title>Rhodovastum sp. nov. RN2-1 isolated from soil in Seongnam, South Korea.</title>
        <authorList>
            <person name="Le N.T."/>
        </authorList>
    </citation>
    <scope>NUCLEOTIDE SEQUENCE</scope>
    <source>
        <strain evidence="2">RN2-1</strain>
    </source>
</reference>
<proteinExistence type="predicted"/>
<keyword evidence="1" id="KW-0732">Signal</keyword>
<dbReference type="RefSeq" id="WP_264711830.1">
    <property type="nucleotide sequence ID" value="NZ_JAPDNT010000001.1"/>
</dbReference>
<protein>
    <submittedName>
        <fullName evidence="2">Uncharacterized protein</fullName>
    </submittedName>
</protein>
<name>A0AA41YHA9_9PROT</name>